<dbReference type="SMART" id="SM00267">
    <property type="entry name" value="GGDEF"/>
    <property type="match status" value="1"/>
</dbReference>
<dbReference type="PANTHER" id="PTHR45138:SF9">
    <property type="entry name" value="DIGUANYLATE CYCLASE DGCM-RELATED"/>
    <property type="match status" value="1"/>
</dbReference>
<dbReference type="PANTHER" id="PTHR45138">
    <property type="entry name" value="REGULATORY COMPONENTS OF SENSORY TRANSDUCTION SYSTEM"/>
    <property type="match status" value="1"/>
</dbReference>
<dbReference type="InterPro" id="IPR000160">
    <property type="entry name" value="GGDEF_dom"/>
</dbReference>
<organism evidence="4 5">
    <name type="scientific">Pseudomarimonas salicorniae</name>
    <dbReference type="NCBI Taxonomy" id="2933270"/>
    <lineage>
        <taxon>Bacteria</taxon>
        <taxon>Pseudomonadati</taxon>
        <taxon>Pseudomonadota</taxon>
        <taxon>Gammaproteobacteria</taxon>
        <taxon>Lysobacterales</taxon>
        <taxon>Lysobacteraceae</taxon>
        <taxon>Pseudomarimonas</taxon>
    </lineage>
</organism>
<gene>
    <name evidence="4" type="ORF">M0G41_17315</name>
</gene>
<evidence type="ECO:0000313" key="5">
    <source>
        <dbReference type="Proteomes" id="UP001431449"/>
    </source>
</evidence>
<dbReference type="InterPro" id="IPR050469">
    <property type="entry name" value="Diguanylate_Cyclase"/>
</dbReference>
<evidence type="ECO:0000256" key="1">
    <source>
        <dbReference type="ARBA" id="ARBA00012528"/>
    </source>
</evidence>
<evidence type="ECO:0000256" key="2">
    <source>
        <dbReference type="ARBA" id="ARBA00034247"/>
    </source>
</evidence>
<dbReference type="EC" id="2.7.7.65" evidence="1"/>
<dbReference type="InterPro" id="IPR043128">
    <property type="entry name" value="Rev_trsase/Diguanyl_cyclase"/>
</dbReference>
<dbReference type="Pfam" id="PF00990">
    <property type="entry name" value="GGDEF"/>
    <property type="match status" value="1"/>
</dbReference>
<name>A0ABT0GN46_9GAMM</name>
<reference evidence="4" key="1">
    <citation type="submission" date="2022-04" db="EMBL/GenBank/DDBJ databases">
        <title>Lysobacter sp. CAU 1642 isolated from sea sand.</title>
        <authorList>
            <person name="Kim W."/>
        </authorList>
    </citation>
    <scope>NUCLEOTIDE SEQUENCE</scope>
    <source>
        <strain evidence="4">CAU 1642</strain>
    </source>
</reference>
<dbReference type="PROSITE" id="PS50887">
    <property type="entry name" value="GGDEF"/>
    <property type="match status" value="1"/>
</dbReference>
<accession>A0ABT0GN46</accession>
<evidence type="ECO:0000259" key="3">
    <source>
        <dbReference type="PROSITE" id="PS50887"/>
    </source>
</evidence>
<proteinExistence type="predicted"/>
<dbReference type="EMBL" id="JALNMH010000018">
    <property type="protein sequence ID" value="MCK7595422.1"/>
    <property type="molecule type" value="Genomic_DNA"/>
</dbReference>
<evidence type="ECO:0000313" key="4">
    <source>
        <dbReference type="EMBL" id="MCK7595422.1"/>
    </source>
</evidence>
<dbReference type="SUPFAM" id="SSF55073">
    <property type="entry name" value="Nucleotide cyclase"/>
    <property type="match status" value="1"/>
</dbReference>
<dbReference type="Gene3D" id="3.30.70.270">
    <property type="match status" value="1"/>
</dbReference>
<keyword evidence="5" id="KW-1185">Reference proteome</keyword>
<comment type="caution">
    <text evidence="4">The sequence shown here is derived from an EMBL/GenBank/DDBJ whole genome shotgun (WGS) entry which is preliminary data.</text>
</comment>
<feature type="domain" description="GGDEF" evidence="3">
    <location>
        <begin position="25"/>
        <end position="158"/>
    </location>
</feature>
<dbReference type="CDD" id="cd01949">
    <property type="entry name" value="GGDEF"/>
    <property type="match status" value="1"/>
</dbReference>
<protein>
    <recommendedName>
        <fullName evidence="1">diguanylate cyclase</fullName>
        <ecNumber evidence="1">2.7.7.65</ecNumber>
    </recommendedName>
</protein>
<comment type="catalytic activity">
    <reaction evidence="2">
        <text>2 GTP = 3',3'-c-di-GMP + 2 diphosphate</text>
        <dbReference type="Rhea" id="RHEA:24898"/>
        <dbReference type="ChEBI" id="CHEBI:33019"/>
        <dbReference type="ChEBI" id="CHEBI:37565"/>
        <dbReference type="ChEBI" id="CHEBI:58805"/>
        <dbReference type="EC" id="2.7.7.65"/>
    </reaction>
</comment>
<dbReference type="InterPro" id="IPR029787">
    <property type="entry name" value="Nucleotide_cyclase"/>
</dbReference>
<dbReference type="NCBIfam" id="TIGR00254">
    <property type="entry name" value="GGDEF"/>
    <property type="match status" value="1"/>
</dbReference>
<dbReference type="Proteomes" id="UP001431449">
    <property type="component" value="Unassembled WGS sequence"/>
</dbReference>
<sequence>MANRRQFLIWLGEVLSARDAGRPGGSWQVAMLDLDHFKRINDRYGHLVGDELLRHVAGELERQLGEGARAARFGGEEFAVLFENTGLDEAVARLDRLRRRLGESPMKLGSEQIPCDFSAGVCSVGDEDRHAVDLLRRVDSLLYEAKEAGRGRVLQPGWRERRGRAPA</sequence>